<name>A0A0N5AGY3_9BILA</name>
<dbReference type="WBParaSite" id="SMUV_0000361301-mRNA-1">
    <property type="protein sequence ID" value="SMUV_0000361301-mRNA-1"/>
    <property type="gene ID" value="SMUV_0000361301"/>
</dbReference>
<dbReference type="Gene3D" id="1.10.20.120">
    <property type="match status" value="1"/>
</dbReference>
<dbReference type="Proteomes" id="UP000046393">
    <property type="component" value="Unplaced"/>
</dbReference>
<dbReference type="InterPro" id="IPR040456">
    <property type="entry name" value="RNase_H2_suB"/>
</dbReference>
<proteinExistence type="predicted"/>
<evidence type="ECO:0000313" key="2">
    <source>
        <dbReference type="WBParaSite" id="SMUV_0000361301-mRNA-1"/>
    </source>
</evidence>
<protein>
    <submittedName>
        <fullName evidence="2">BTB domain-containing protein</fullName>
    </submittedName>
</protein>
<keyword evidence="1" id="KW-1185">Reference proteome</keyword>
<dbReference type="Pfam" id="PF08293">
    <property type="entry name" value="MRP-S33"/>
    <property type="match status" value="1"/>
</dbReference>
<dbReference type="AlphaFoldDB" id="A0A0N5AGY3"/>
<dbReference type="STRING" id="451379.A0A0N5AGY3"/>
<evidence type="ECO:0000313" key="1">
    <source>
        <dbReference type="Proteomes" id="UP000046393"/>
    </source>
</evidence>
<accession>A0A0N5AGY3</accession>
<dbReference type="Gene3D" id="2.20.25.530">
    <property type="match status" value="1"/>
</dbReference>
<dbReference type="InterPro" id="IPR013219">
    <property type="entry name" value="Ribosomal_mS33"/>
</dbReference>
<dbReference type="PANTHER" id="PTHR13383:SF11">
    <property type="entry name" value="RIBONUCLEASE H2 SUBUNIT B"/>
    <property type="match status" value="1"/>
</dbReference>
<dbReference type="PANTHER" id="PTHR13383">
    <property type="entry name" value="RIBONUCLEASE H2 SUBUNIT B"/>
    <property type="match status" value="1"/>
</dbReference>
<reference evidence="2" key="1">
    <citation type="submission" date="2016-04" db="UniProtKB">
        <authorList>
            <consortium name="WormBaseParasite"/>
        </authorList>
    </citation>
    <scope>IDENTIFICATION</scope>
</reference>
<sequence length="421" mass="48919">MVDCELSSVAKEVAAPVNDDDSLLESASSSNVKGSSSTKKTLLHNEYNRKFVIARGNIKEKKLYRLRHPRFATATLYAINSNSVEEVLRFEDPHRFVNKILGVSFFYGESVVSDGCITIMCMIHPLFLAIPYLLKNAKECYASIEDILVDEEFPAIVLLMHNEKLLETLKLVYYFLDISGTRFWRHNEEMLLRWLEGRFEKLKNSLVKNACLHNAVIENGWTIFTFRDDALRRHTYSLLSDYTPQVLNVALKEYLKIKDLEVHEVQPLKRRLENCQESCYNAAENVKQKMWTGNPIRIAASRIPRATRGLDSPTQYGKRIDRLRRRIFGEVVTPTDVKSMKVVRMLSQEPVEQRDDKKVTYFPNLPMFHYLSKLLRFHGLFFDDHVVWREVQNQLKINRGKVVHPVIGKGKRAQIRIAKKK</sequence>
<dbReference type="GO" id="GO:0032299">
    <property type="term" value="C:ribonuclease H2 complex"/>
    <property type="evidence" value="ECO:0007669"/>
    <property type="project" value="InterPro"/>
</dbReference>
<organism evidence="1 2">
    <name type="scientific">Syphacia muris</name>
    <dbReference type="NCBI Taxonomy" id="451379"/>
    <lineage>
        <taxon>Eukaryota</taxon>
        <taxon>Metazoa</taxon>
        <taxon>Ecdysozoa</taxon>
        <taxon>Nematoda</taxon>
        <taxon>Chromadorea</taxon>
        <taxon>Rhabditida</taxon>
        <taxon>Spirurina</taxon>
        <taxon>Oxyuridomorpha</taxon>
        <taxon>Oxyuroidea</taxon>
        <taxon>Oxyuridae</taxon>
        <taxon>Syphacia</taxon>
    </lineage>
</organism>
<dbReference type="GO" id="GO:0005654">
    <property type="term" value="C:nucleoplasm"/>
    <property type="evidence" value="ECO:0007669"/>
    <property type="project" value="TreeGrafter"/>
</dbReference>
<dbReference type="GO" id="GO:0006401">
    <property type="term" value="P:RNA catabolic process"/>
    <property type="evidence" value="ECO:0007669"/>
    <property type="project" value="TreeGrafter"/>
</dbReference>